<evidence type="ECO:0000256" key="5">
    <source>
        <dbReference type="SAM" id="MobiDB-lite"/>
    </source>
</evidence>
<dbReference type="PROSITE" id="PS50011">
    <property type="entry name" value="PROTEIN_KINASE_DOM"/>
    <property type="match status" value="1"/>
</dbReference>
<evidence type="ECO:0000256" key="4">
    <source>
        <dbReference type="RuleBase" id="RU000304"/>
    </source>
</evidence>
<dbReference type="Proteomes" id="UP000179807">
    <property type="component" value="Unassembled WGS sequence"/>
</dbReference>
<gene>
    <name evidence="7" type="ORF">TRFO_32683</name>
</gene>
<dbReference type="InterPro" id="IPR000719">
    <property type="entry name" value="Prot_kinase_dom"/>
</dbReference>
<keyword evidence="2 3" id="KW-0067">ATP-binding</keyword>
<keyword evidence="7" id="KW-0418">Kinase</keyword>
<keyword evidence="8" id="KW-1185">Reference proteome</keyword>
<feature type="compositionally biased region" description="Pro residues" evidence="5">
    <location>
        <begin position="362"/>
        <end position="373"/>
    </location>
</feature>
<feature type="region of interest" description="Disordered" evidence="5">
    <location>
        <begin position="426"/>
        <end position="468"/>
    </location>
</feature>
<proteinExistence type="inferred from homology"/>
<dbReference type="VEuPathDB" id="TrichDB:TRFO_32683"/>
<dbReference type="GO" id="GO:0004674">
    <property type="term" value="F:protein serine/threonine kinase activity"/>
    <property type="evidence" value="ECO:0007669"/>
    <property type="project" value="UniProtKB-KW"/>
</dbReference>
<evidence type="ECO:0000256" key="3">
    <source>
        <dbReference type="PROSITE-ProRule" id="PRU10141"/>
    </source>
</evidence>
<protein>
    <submittedName>
        <fullName evidence="7">CAMK family protein kinase</fullName>
    </submittedName>
</protein>
<dbReference type="OrthoDB" id="10252354at2759"/>
<dbReference type="PANTHER" id="PTHR24346">
    <property type="entry name" value="MAP/MICROTUBULE AFFINITY-REGULATING KINASE"/>
    <property type="match status" value="1"/>
</dbReference>
<evidence type="ECO:0000313" key="8">
    <source>
        <dbReference type="Proteomes" id="UP000179807"/>
    </source>
</evidence>
<dbReference type="Gene3D" id="1.10.510.10">
    <property type="entry name" value="Transferase(Phosphotransferase) domain 1"/>
    <property type="match status" value="1"/>
</dbReference>
<dbReference type="EMBL" id="MLAK01000947">
    <property type="protein sequence ID" value="OHT00619.1"/>
    <property type="molecule type" value="Genomic_DNA"/>
</dbReference>
<organism evidence="7 8">
    <name type="scientific">Tritrichomonas foetus</name>
    <dbReference type="NCBI Taxonomy" id="1144522"/>
    <lineage>
        <taxon>Eukaryota</taxon>
        <taxon>Metamonada</taxon>
        <taxon>Parabasalia</taxon>
        <taxon>Tritrichomonadida</taxon>
        <taxon>Tritrichomonadidae</taxon>
        <taxon>Tritrichomonas</taxon>
    </lineage>
</organism>
<feature type="domain" description="Protein kinase" evidence="6">
    <location>
        <begin position="27"/>
        <end position="277"/>
    </location>
</feature>
<dbReference type="RefSeq" id="XP_068353755.1">
    <property type="nucleotide sequence ID" value="XM_068508633.1"/>
</dbReference>
<dbReference type="GeneID" id="94843337"/>
<comment type="caution">
    <text evidence="7">The sequence shown here is derived from an EMBL/GenBank/DDBJ whole genome shotgun (WGS) entry which is preliminary data.</text>
</comment>
<keyword evidence="7" id="KW-0808">Transferase</keyword>
<dbReference type="GO" id="GO:0005524">
    <property type="term" value="F:ATP binding"/>
    <property type="evidence" value="ECO:0007669"/>
    <property type="project" value="UniProtKB-UniRule"/>
</dbReference>
<reference evidence="7" key="1">
    <citation type="submission" date="2016-10" db="EMBL/GenBank/DDBJ databases">
        <authorList>
            <person name="Benchimol M."/>
            <person name="Almeida L.G."/>
            <person name="Vasconcelos A.T."/>
            <person name="Perreira-Neves A."/>
            <person name="Rosa I.A."/>
            <person name="Tasca T."/>
            <person name="Bogo M.R."/>
            <person name="de Souza W."/>
        </authorList>
    </citation>
    <scope>NUCLEOTIDE SEQUENCE [LARGE SCALE GENOMIC DNA]</scope>
    <source>
        <strain evidence="7">K</strain>
    </source>
</reference>
<feature type="binding site" evidence="3">
    <location>
        <position position="56"/>
    </location>
    <ligand>
        <name>ATP</name>
        <dbReference type="ChEBI" id="CHEBI:30616"/>
    </ligand>
</feature>
<accession>A0A1J4JNG5</accession>
<dbReference type="PROSITE" id="PS00107">
    <property type="entry name" value="PROTEIN_KINASE_ATP"/>
    <property type="match status" value="1"/>
</dbReference>
<dbReference type="CDD" id="cd14003">
    <property type="entry name" value="STKc_AMPK-like"/>
    <property type="match status" value="1"/>
</dbReference>
<dbReference type="FunFam" id="1.10.510.10:FF:001339">
    <property type="entry name" value="CAMK family protein kinase"/>
    <property type="match status" value="1"/>
</dbReference>
<dbReference type="AlphaFoldDB" id="A0A1J4JNG5"/>
<dbReference type="GO" id="GO:0005737">
    <property type="term" value="C:cytoplasm"/>
    <property type="evidence" value="ECO:0007669"/>
    <property type="project" value="TreeGrafter"/>
</dbReference>
<sequence>MSNQAPNGGDNPVDEGLITNGSVVDDFEIMEQIGSGAFSHVHIAKHTPTGCFCAAKIVDLRNTKTEEFVGIMREVSIFMQVDHPNICNLYRLSTANNQLIFFMEYASRGTLLEYVNAKGTLTEFEAQRLFIQIFNGLRHLHIYHFLVHRDLKLENILIDSNGNMKLTDFGLAGTYYNNLMRTFVGTAGYQPPEIIAGSEYDEKCDVWSLGVCLYAMLTGCLPFSSQNNNVRRLLQEVSEMKYPPHFSPGLVDLLKKMFEVRPASRPTLIQLQNHPWLRGLQQLGTNIAPQPVIFYKVTNVSMISKFKRRSFKPDPKILEKTEELCREKGIDTENLVSNLQKGLTGSDTTCYFCLLRFLGEKPAPPPPPKPKVPIIPGTRKKINTNNNENNLPSGKLSRQDIMKIDKAGPRKGSVPTFSQTAKLVTPQQNHNIGIGSRPSSNKSNPLISSTKNILRKPLGSSQAKRKPL</sequence>
<keyword evidence="1 3" id="KW-0547">Nucleotide-binding</keyword>
<dbReference type="SMART" id="SM00220">
    <property type="entry name" value="S_TKc"/>
    <property type="match status" value="1"/>
</dbReference>
<evidence type="ECO:0000256" key="2">
    <source>
        <dbReference type="ARBA" id="ARBA00022840"/>
    </source>
</evidence>
<evidence type="ECO:0000256" key="1">
    <source>
        <dbReference type="ARBA" id="ARBA00022741"/>
    </source>
</evidence>
<dbReference type="PANTHER" id="PTHR24346:SF30">
    <property type="entry name" value="MATERNAL EMBRYONIC LEUCINE ZIPPER KINASE"/>
    <property type="match status" value="1"/>
</dbReference>
<comment type="similarity">
    <text evidence="4">Belongs to the protein kinase superfamily.</text>
</comment>
<evidence type="ECO:0000313" key="7">
    <source>
        <dbReference type="EMBL" id="OHT00619.1"/>
    </source>
</evidence>
<dbReference type="GO" id="GO:0035556">
    <property type="term" value="P:intracellular signal transduction"/>
    <property type="evidence" value="ECO:0007669"/>
    <property type="project" value="TreeGrafter"/>
</dbReference>
<evidence type="ECO:0000259" key="6">
    <source>
        <dbReference type="PROSITE" id="PS50011"/>
    </source>
</evidence>
<dbReference type="PROSITE" id="PS00108">
    <property type="entry name" value="PROTEIN_KINASE_ST"/>
    <property type="match status" value="1"/>
</dbReference>
<dbReference type="InterPro" id="IPR011009">
    <property type="entry name" value="Kinase-like_dom_sf"/>
</dbReference>
<dbReference type="Pfam" id="PF00069">
    <property type="entry name" value="Pkinase"/>
    <property type="match status" value="1"/>
</dbReference>
<dbReference type="SUPFAM" id="SSF56112">
    <property type="entry name" value="Protein kinase-like (PK-like)"/>
    <property type="match status" value="1"/>
</dbReference>
<feature type="region of interest" description="Disordered" evidence="5">
    <location>
        <begin position="362"/>
        <end position="395"/>
    </location>
</feature>
<name>A0A1J4JNG5_9EUKA</name>
<dbReference type="InterPro" id="IPR008271">
    <property type="entry name" value="Ser/Thr_kinase_AS"/>
</dbReference>
<dbReference type="InterPro" id="IPR017441">
    <property type="entry name" value="Protein_kinase_ATP_BS"/>
</dbReference>
<keyword evidence="4" id="KW-0723">Serine/threonine-protein kinase</keyword>
<feature type="compositionally biased region" description="Polar residues" evidence="5">
    <location>
        <begin position="426"/>
        <end position="452"/>
    </location>
</feature>